<dbReference type="SUPFAM" id="SSF54909">
    <property type="entry name" value="Dimeric alpha+beta barrel"/>
    <property type="match status" value="1"/>
</dbReference>
<dbReference type="KEGG" id="palw:PSAL_026170"/>
<evidence type="ECO:0000313" key="2">
    <source>
        <dbReference type="Proteomes" id="UP000283786"/>
    </source>
</evidence>
<dbReference type="InterPro" id="IPR011008">
    <property type="entry name" value="Dimeric_a/b-barrel"/>
</dbReference>
<dbReference type="OrthoDB" id="5117987at2"/>
<dbReference type="EMBL" id="CP060436">
    <property type="protein sequence ID" value="QPM91364.1"/>
    <property type="molecule type" value="Genomic_DNA"/>
</dbReference>
<name>A0A418SB70_9RHOB</name>
<dbReference type="Gene3D" id="3.30.70.1060">
    <property type="entry name" value="Dimeric alpha+beta barrel"/>
    <property type="match status" value="1"/>
</dbReference>
<accession>A0A418SB70</accession>
<dbReference type="RefSeq" id="WP_119841072.1">
    <property type="nucleotide sequence ID" value="NZ_CP060436.1"/>
</dbReference>
<protein>
    <recommendedName>
        <fullName evidence="3">YCII-related domain-containing protein</fullName>
    </recommendedName>
</protein>
<organism evidence="1 2">
    <name type="scientific">Pseudooceanicola algae</name>
    <dbReference type="NCBI Taxonomy" id="1537215"/>
    <lineage>
        <taxon>Bacteria</taxon>
        <taxon>Pseudomonadati</taxon>
        <taxon>Pseudomonadota</taxon>
        <taxon>Alphaproteobacteria</taxon>
        <taxon>Rhodobacterales</taxon>
        <taxon>Paracoccaceae</taxon>
        <taxon>Pseudooceanicola</taxon>
    </lineage>
</organism>
<gene>
    <name evidence="1" type="ORF">PSAL_026170</name>
</gene>
<keyword evidence="2" id="KW-1185">Reference proteome</keyword>
<sequence length="108" mass="11150">MTQFLVIYKAAASAAPEAPEDQQAAMAAWGAWMEKVGTHLADPGNPIGKSWTVTASGAAPGGNALPIMGYTILEADSIEAACQLVEGNPMLSDPLAEIEVAPIVPIEM</sequence>
<proteinExistence type="predicted"/>
<dbReference type="AlphaFoldDB" id="A0A418SB70"/>
<dbReference type="Proteomes" id="UP000283786">
    <property type="component" value="Chromosome"/>
</dbReference>
<evidence type="ECO:0008006" key="3">
    <source>
        <dbReference type="Google" id="ProtNLM"/>
    </source>
</evidence>
<evidence type="ECO:0000313" key="1">
    <source>
        <dbReference type="EMBL" id="QPM91364.1"/>
    </source>
</evidence>
<reference evidence="1 2" key="1">
    <citation type="submission" date="2020-08" db="EMBL/GenBank/DDBJ databases">
        <title>Genome sequence of Rhodobacteraceae bacterium Lw-13e.</title>
        <authorList>
            <person name="Poehlein A."/>
            <person name="Wolter L."/>
            <person name="Daniel R."/>
            <person name="Brinkhoff T."/>
        </authorList>
    </citation>
    <scope>NUCLEOTIDE SEQUENCE [LARGE SCALE GENOMIC DNA]</scope>
    <source>
        <strain evidence="1 2">Lw-13e</strain>
    </source>
</reference>